<feature type="compositionally biased region" description="Basic and acidic residues" evidence="3">
    <location>
        <begin position="322"/>
        <end position="332"/>
    </location>
</feature>
<dbReference type="SMART" id="SM00360">
    <property type="entry name" value="RRM"/>
    <property type="match status" value="1"/>
</dbReference>
<feature type="region of interest" description="Disordered" evidence="3">
    <location>
        <begin position="14"/>
        <end position="73"/>
    </location>
</feature>
<reference evidence="5 6" key="1">
    <citation type="submission" date="2016-06" db="EMBL/GenBank/DDBJ databases">
        <title>Evolution of pathogenesis and genome organization in the Tremellales.</title>
        <authorList>
            <person name="Cuomo C."/>
            <person name="Litvintseva A."/>
            <person name="Heitman J."/>
            <person name="Chen Y."/>
            <person name="Sun S."/>
            <person name="Springer D."/>
            <person name="Dromer F."/>
            <person name="Young S."/>
            <person name="Zeng Q."/>
            <person name="Chapman S."/>
            <person name="Gujja S."/>
            <person name="Saif S."/>
            <person name="Birren B."/>
        </authorList>
    </citation>
    <scope>NUCLEOTIDE SEQUENCE [LARGE SCALE GENOMIC DNA]</scope>
    <source>
        <strain evidence="5 6">ATCC 28783</strain>
    </source>
</reference>
<evidence type="ECO:0000313" key="5">
    <source>
        <dbReference type="EMBL" id="RXK38691.1"/>
    </source>
</evidence>
<dbReference type="InParanoid" id="A0A4Q1BLL1"/>
<evidence type="ECO:0000259" key="4">
    <source>
        <dbReference type="PROSITE" id="PS50102"/>
    </source>
</evidence>
<dbReference type="PANTHER" id="PTHR23236:SF11">
    <property type="entry name" value="EUKARYOTIC TRANSLATION INITIATION FACTOR 4H"/>
    <property type="match status" value="1"/>
</dbReference>
<feature type="domain" description="RRM" evidence="4">
    <location>
        <begin position="75"/>
        <end position="150"/>
    </location>
</feature>
<dbReference type="EMBL" id="SDIL01000043">
    <property type="protein sequence ID" value="RXK38691.1"/>
    <property type="molecule type" value="Genomic_DNA"/>
</dbReference>
<feature type="compositionally biased region" description="Polar residues" evidence="3">
    <location>
        <begin position="342"/>
        <end position="356"/>
    </location>
</feature>
<dbReference type="Proteomes" id="UP000289152">
    <property type="component" value="Unassembled WGS sequence"/>
</dbReference>
<dbReference type="STRING" id="5217.A0A4Q1BLL1"/>
<feature type="compositionally biased region" description="Polar residues" evidence="3">
    <location>
        <begin position="487"/>
        <end position="499"/>
    </location>
</feature>
<dbReference type="GO" id="GO:0005730">
    <property type="term" value="C:nucleolus"/>
    <property type="evidence" value="ECO:0007669"/>
    <property type="project" value="TreeGrafter"/>
</dbReference>
<evidence type="ECO:0000313" key="6">
    <source>
        <dbReference type="Proteomes" id="UP000289152"/>
    </source>
</evidence>
<dbReference type="InterPro" id="IPR000504">
    <property type="entry name" value="RRM_dom"/>
</dbReference>
<name>A0A4Q1BLL1_TREME</name>
<dbReference type="FunCoup" id="A0A4Q1BLL1">
    <property type="interactions" value="494"/>
</dbReference>
<dbReference type="InterPro" id="IPR035979">
    <property type="entry name" value="RBD_domain_sf"/>
</dbReference>
<organism evidence="5 6">
    <name type="scientific">Tremella mesenterica</name>
    <name type="common">Jelly fungus</name>
    <dbReference type="NCBI Taxonomy" id="5217"/>
    <lineage>
        <taxon>Eukaryota</taxon>
        <taxon>Fungi</taxon>
        <taxon>Dikarya</taxon>
        <taxon>Basidiomycota</taxon>
        <taxon>Agaricomycotina</taxon>
        <taxon>Tremellomycetes</taxon>
        <taxon>Tremellales</taxon>
        <taxon>Tremellaceae</taxon>
        <taxon>Tremella</taxon>
    </lineage>
</organism>
<dbReference type="Pfam" id="PF00076">
    <property type="entry name" value="RRM_1"/>
    <property type="match status" value="1"/>
</dbReference>
<dbReference type="OrthoDB" id="48651at2759"/>
<feature type="compositionally biased region" description="Polar residues" evidence="3">
    <location>
        <begin position="257"/>
        <end position="279"/>
    </location>
</feature>
<feature type="compositionally biased region" description="Basic and acidic residues" evidence="3">
    <location>
        <begin position="220"/>
        <end position="232"/>
    </location>
</feature>
<gene>
    <name evidence="5" type="ORF">M231_04001</name>
</gene>
<feature type="compositionally biased region" description="Basic and acidic residues" evidence="3">
    <location>
        <begin position="368"/>
        <end position="422"/>
    </location>
</feature>
<accession>A0A4Q1BLL1</accession>
<feature type="region of interest" description="Disordered" evidence="3">
    <location>
        <begin position="156"/>
        <end position="507"/>
    </location>
</feature>
<dbReference type="AlphaFoldDB" id="A0A4Q1BLL1"/>
<protein>
    <recommendedName>
        <fullName evidence="4">RRM domain-containing protein</fullName>
    </recommendedName>
</protein>
<dbReference type="GO" id="GO:0003723">
    <property type="term" value="F:RNA binding"/>
    <property type="evidence" value="ECO:0007669"/>
    <property type="project" value="UniProtKB-UniRule"/>
</dbReference>
<evidence type="ECO:0000256" key="2">
    <source>
        <dbReference type="PROSITE-ProRule" id="PRU00176"/>
    </source>
</evidence>
<dbReference type="VEuPathDB" id="FungiDB:TREMEDRAFT_74367"/>
<keyword evidence="6" id="KW-1185">Reference proteome</keyword>
<evidence type="ECO:0000256" key="3">
    <source>
        <dbReference type="SAM" id="MobiDB-lite"/>
    </source>
</evidence>
<feature type="compositionally biased region" description="Low complexity" evidence="3">
    <location>
        <begin position="441"/>
        <end position="454"/>
    </location>
</feature>
<sequence length="553" mass="59312">MALADFFADTATGTSWADEMDNLPTAPAARDSSAPKRGEPGYLDSMPDRGHGDRPAFGGAIPARQDVPIPNAPPFTAHVGNLSYETEEDDLRAFFTELQPTGVRISKNAEGQPRGYAHVDFPTADKLRDALAKNSQQFSGRSIRISVAEPSAGRKDFVPSAAEEATQWRRAGPLPVRESPVLGTRRGPSFSPAEPAVERDWSAARGTKFVPAPPAVGLGIRRESSGAGRMRDIGPTAADEAGQWRSARPMVEARTPINGSHPTSGENSPSPADTEQTWARGTRFKSQEPTSRATTASPGEERDWRAARPSPQPAASPDGPEESPKVPTERRKLTLAPRSAHPSPSTTTTEARSPNTAIFGAAKPIDSAAREAAVESRLAAREAERKKAAQAAREEEARKEREEDEKARQFADERARTIKEAQQKAQAAINPNPTPTQNNHVSSGPPRRSSGPGVDRSERGGPRRGGHSVRGAKSPRVESDGFEVAQGTGTRRQAQNQPTVEKKKEAPRHFSFAAAAALVDEDLVDDVDDAEEETLAGSVEGVTKGLEDVRVEE</sequence>
<feature type="compositionally biased region" description="Low complexity" evidence="3">
    <location>
        <begin position="307"/>
        <end position="317"/>
    </location>
</feature>
<dbReference type="PANTHER" id="PTHR23236">
    <property type="entry name" value="EUKARYOTIC TRANSLATION INITIATION FACTOR 4B/4H"/>
    <property type="match status" value="1"/>
</dbReference>
<dbReference type="PROSITE" id="PS50102">
    <property type="entry name" value="RRM"/>
    <property type="match status" value="1"/>
</dbReference>
<proteinExistence type="predicted"/>
<evidence type="ECO:0000256" key="1">
    <source>
        <dbReference type="ARBA" id="ARBA00022884"/>
    </source>
</evidence>
<comment type="caution">
    <text evidence="5">The sequence shown here is derived from an EMBL/GenBank/DDBJ whole genome shotgun (WGS) entry which is preliminary data.</text>
</comment>
<dbReference type="InterPro" id="IPR012677">
    <property type="entry name" value="Nucleotide-bd_a/b_plait_sf"/>
</dbReference>
<feature type="compositionally biased region" description="Polar residues" evidence="3">
    <location>
        <begin position="287"/>
        <end position="297"/>
    </location>
</feature>
<feature type="compositionally biased region" description="Polar residues" evidence="3">
    <location>
        <begin position="429"/>
        <end position="440"/>
    </location>
</feature>
<dbReference type="SUPFAM" id="SSF54928">
    <property type="entry name" value="RNA-binding domain, RBD"/>
    <property type="match status" value="1"/>
</dbReference>
<dbReference type="Gene3D" id="3.30.70.330">
    <property type="match status" value="1"/>
</dbReference>
<keyword evidence="1 2" id="KW-0694">RNA-binding</keyword>